<keyword evidence="12" id="KW-1185">Reference proteome</keyword>
<comment type="pathway">
    <text evidence="9">Protein modification; lipoprotein biosynthesis (N-acyl transfer).</text>
</comment>
<dbReference type="PANTHER" id="PTHR38686">
    <property type="entry name" value="APOLIPOPROTEIN N-ACYLTRANSFERASE"/>
    <property type="match status" value="1"/>
</dbReference>
<name>A0A947GF83_9HYPH</name>
<dbReference type="InterPro" id="IPR045378">
    <property type="entry name" value="LNT_N"/>
</dbReference>
<evidence type="ECO:0000256" key="9">
    <source>
        <dbReference type="HAMAP-Rule" id="MF_01148"/>
    </source>
</evidence>
<evidence type="ECO:0000256" key="1">
    <source>
        <dbReference type="ARBA" id="ARBA00004651"/>
    </source>
</evidence>
<feature type="transmembrane region" description="Helical" evidence="9">
    <location>
        <begin position="84"/>
        <end position="106"/>
    </location>
</feature>
<evidence type="ECO:0000256" key="5">
    <source>
        <dbReference type="ARBA" id="ARBA00022692"/>
    </source>
</evidence>
<feature type="transmembrane region" description="Helical" evidence="9">
    <location>
        <begin position="118"/>
        <end position="146"/>
    </location>
</feature>
<dbReference type="Proteomes" id="UP000766595">
    <property type="component" value="Unassembled WGS sequence"/>
</dbReference>
<organism evidence="11 12">
    <name type="scientific">Prosthecodimorpha staleyi</name>
    <dbReference type="NCBI Taxonomy" id="2840188"/>
    <lineage>
        <taxon>Bacteria</taxon>
        <taxon>Pseudomonadati</taxon>
        <taxon>Pseudomonadota</taxon>
        <taxon>Alphaproteobacteria</taxon>
        <taxon>Hyphomicrobiales</taxon>
        <taxon>Ancalomicrobiaceae</taxon>
        <taxon>Prosthecodimorpha</taxon>
    </lineage>
</organism>
<feature type="domain" description="CN hydrolase" evidence="10">
    <location>
        <begin position="260"/>
        <end position="512"/>
    </location>
</feature>
<dbReference type="HAMAP" id="MF_01148">
    <property type="entry name" value="Lnt"/>
    <property type="match status" value="1"/>
</dbReference>
<dbReference type="InterPro" id="IPR036526">
    <property type="entry name" value="C-N_Hydrolase_sf"/>
</dbReference>
<feature type="transmembrane region" description="Helical" evidence="9">
    <location>
        <begin position="192"/>
        <end position="211"/>
    </location>
</feature>
<comment type="similarity">
    <text evidence="2 9">Belongs to the CN hydrolase family. Apolipoprotein N-acyltransferase subfamily.</text>
</comment>
<reference evidence="11 12" key="1">
    <citation type="submission" date="2021-06" db="EMBL/GenBank/DDBJ databases">
        <authorList>
            <person name="Grouzdev D.S."/>
            <person name="Koziaeva V."/>
        </authorList>
    </citation>
    <scope>NUCLEOTIDE SEQUENCE [LARGE SCALE GENOMIC DNA]</scope>
    <source>
        <strain evidence="11 12">22</strain>
    </source>
</reference>
<dbReference type="EMBL" id="JAHHZF010000015">
    <property type="protein sequence ID" value="MBT9292877.1"/>
    <property type="molecule type" value="Genomic_DNA"/>
</dbReference>
<evidence type="ECO:0000256" key="7">
    <source>
        <dbReference type="ARBA" id="ARBA00023136"/>
    </source>
</evidence>
<feature type="transmembrane region" description="Helical" evidence="9">
    <location>
        <begin position="153"/>
        <end position="172"/>
    </location>
</feature>
<evidence type="ECO:0000256" key="4">
    <source>
        <dbReference type="ARBA" id="ARBA00022679"/>
    </source>
</evidence>
<keyword evidence="4 9" id="KW-0808">Transferase</keyword>
<sequence length="546" mass="57903">MRSTRRAATRGPGRAGPLERVAGSLVLAWGWRRALAAGLAGALAALSQAPIHAFPVLWIALPVLVFLLDGAVETADGGRGSRWRAAFGIGWSFGAGYFLAGLWWIGSAFLVDPLRFGWLLPIALAALSAGLGLFTGLGTVIARLLWTDGPARILALAVGLWISEYLRGHILTGFPWNALGYGLAANDTLMQAASLVGLDGMTLLAVLIFAAPAAAAGGGRAGLATAAAGLALFAAVAGFGVWRLPAQAVAVHPGIRLRIMQPAIDQSHKWKPEFRDEILARYTALSTAAGADGQGLAGVTHLIWPESAFPFLLTYEPEALRQLADLLPSGTILLTGAIRAEPPAPGESRTRYFNSIYVIGENAAILAAYDKAHLVPFGEYLPAQDTLEAIGLRQLTHLRGGFTPGPGLQTLAVPGAPAMGPLICYEAIFPDAVVDARNRPEWLLNVTNDAWFGLTPGPYQHFHQVRLRTVEEGLPLVRAANSGISAVIDGYGRVISSLKLGQSAQFDAQLPVSLPATFYSEHRSNAFWLASICMLCLVLIRARRLS</sequence>
<evidence type="ECO:0000256" key="3">
    <source>
        <dbReference type="ARBA" id="ARBA00022475"/>
    </source>
</evidence>
<protein>
    <recommendedName>
        <fullName evidence="9">Apolipoprotein N-acyltransferase</fullName>
        <shortName evidence="9">ALP N-acyltransferase</shortName>
        <ecNumber evidence="9">2.3.1.269</ecNumber>
    </recommendedName>
</protein>
<evidence type="ECO:0000313" key="12">
    <source>
        <dbReference type="Proteomes" id="UP000766595"/>
    </source>
</evidence>
<comment type="catalytic activity">
    <reaction evidence="9">
        <text>N-terminal S-1,2-diacyl-sn-glyceryl-L-cysteinyl-[lipoprotein] + a glycerophospholipid = N-acyl-S-1,2-diacyl-sn-glyceryl-L-cysteinyl-[lipoprotein] + a 2-acyl-sn-glycero-3-phospholipid + H(+)</text>
        <dbReference type="Rhea" id="RHEA:48228"/>
        <dbReference type="Rhea" id="RHEA-COMP:14681"/>
        <dbReference type="Rhea" id="RHEA-COMP:14684"/>
        <dbReference type="ChEBI" id="CHEBI:15378"/>
        <dbReference type="ChEBI" id="CHEBI:136912"/>
        <dbReference type="ChEBI" id="CHEBI:140656"/>
        <dbReference type="ChEBI" id="CHEBI:140657"/>
        <dbReference type="ChEBI" id="CHEBI:140660"/>
        <dbReference type="EC" id="2.3.1.269"/>
    </reaction>
</comment>
<dbReference type="InterPro" id="IPR004563">
    <property type="entry name" value="Apolipo_AcylTrfase"/>
</dbReference>
<dbReference type="GO" id="GO:0042158">
    <property type="term" value="P:lipoprotein biosynthetic process"/>
    <property type="evidence" value="ECO:0007669"/>
    <property type="project" value="UniProtKB-UniRule"/>
</dbReference>
<dbReference type="GO" id="GO:0016410">
    <property type="term" value="F:N-acyltransferase activity"/>
    <property type="evidence" value="ECO:0007669"/>
    <property type="project" value="UniProtKB-UniRule"/>
</dbReference>
<dbReference type="NCBIfam" id="TIGR00546">
    <property type="entry name" value="lnt"/>
    <property type="match status" value="1"/>
</dbReference>
<evidence type="ECO:0000256" key="2">
    <source>
        <dbReference type="ARBA" id="ARBA00010065"/>
    </source>
</evidence>
<dbReference type="GO" id="GO:0005886">
    <property type="term" value="C:plasma membrane"/>
    <property type="evidence" value="ECO:0007669"/>
    <property type="project" value="UniProtKB-SubCell"/>
</dbReference>
<dbReference type="CDD" id="cd07571">
    <property type="entry name" value="ALP_N-acyl_transferase"/>
    <property type="match status" value="1"/>
</dbReference>
<keyword evidence="8 9" id="KW-0012">Acyltransferase</keyword>
<comment type="subcellular location">
    <subcellularLocation>
        <location evidence="1 9">Cell membrane</location>
        <topology evidence="1 9">Multi-pass membrane protein</topology>
    </subcellularLocation>
</comment>
<accession>A0A947GF83</accession>
<dbReference type="AlphaFoldDB" id="A0A947GF83"/>
<dbReference type="Pfam" id="PF00795">
    <property type="entry name" value="CN_hydrolase"/>
    <property type="match status" value="1"/>
</dbReference>
<proteinExistence type="inferred from homology"/>
<dbReference type="Gene3D" id="3.60.110.10">
    <property type="entry name" value="Carbon-nitrogen hydrolase"/>
    <property type="match status" value="1"/>
</dbReference>
<dbReference type="SUPFAM" id="SSF56317">
    <property type="entry name" value="Carbon-nitrogen hydrolase"/>
    <property type="match status" value="1"/>
</dbReference>
<dbReference type="PROSITE" id="PS50263">
    <property type="entry name" value="CN_HYDROLASE"/>
    <property type="match status" value="1"/>
</dbReference>
<comment type="caution">
    <text evidence="11">The sequence shown here is derived from an EMBL/GenBank/DDBJ whole genome shotgun (WGS) entry which is preliminary data.</text>
</comment>
<keyword evidence="6 9" id="KW-1133">Transmembrane helix</keyword>
<dbReference type="EC" id="2.3.1.269" evidence="9"/>
<dbReference type="PANTHER" id="PTHR38686:SF1">
    <property type="entry name" value="APOLIPOPROTEIN N-ACYLTRANSFERASE"/>
    <property type="match status" value="1"/>
</dbReference>
<keyword evidence="5 9" id="KW-0812">Transmembrane</keyword>
<keyword evidence="3 9" id="KW-1003">Cell membrane</keyword>
<evidence type="ECO:0000313" key="11">
    <source>
        <dbReference type="EMBL" id="MBT9292877.1"/>
    </source>
</evidence>
<gene>
    <name evidence="9 11" type="primary">lnt</name>
    <name evidence="11" type="ORF">KL771_25675</name>
</gene>
<keyword evidence="7 9" id="KW-0472">Membrane</keyword>
<dbReference type="Pfam" id="PF20154">
    <property type="entry name" value="LNT_N"/>
    <property type="match status" value="1"/>
</dbReference>
<evidence type="ECO:0000256" key="6">
    <source>
        <dbReference type="ARBA" id="ARBA00022989"/>
    </source>
</evidence>
<feature type="transmembrane region" description="Helical" evidence="9">
    <location>
        <begin position="52"/>
        <end position="72"/>
    </location>
</feature>
<evidence type="ECO:0000259" key="10">
    <source>
        <dbReference type="PROSITE" id="PS50263"/>
    </source>
</evidence>
<feature type="transmembrane region" description="Helical" evidence="9">
    <location>
        <begin position="223"/>
        <end position="242"/>
    </location>
</feature>
<evidence type="ECO:0000256" key="8">
    <source>
        <dbReference type="ARBA" id="ARBA00023315"/>
    </source>
</evidence>
<comment type="function">
    <text evidence="9">Catalyzes the phospholipid dependent N-acylation of the N-terminal cysteine of apolipoprotein, the last step in lipoprotein maturation.</text>
</comment>
<dbReference type="InterPro" id="IPR003010">
    <property type="entry name" value="C-N_Hydrolase"/>
</dbReference>